<proteinExistence type="predicted"/>
<keyword evidence="4" id="KW-1185">Reference proteome</keyword>
<accession>A0A852W0L3</accession>
<dbReference type="Pfam" id="PF00293">
    <property type="entry name" value="NUDIX"/>
    <property type="match status" value="1"/>
</dbReference>
<dbReference type="PROSITE" id="PS51462">
    <property type="entry name" value="NUDIX"/>
    <property type="match status" value="1"/>
</dbReference>
<dbReference type="InterPro" id="IPR015797">
    <property type="entry name" value="NUDIX_hydrolase-like_dom_sf"/>
</dbReference>
<dbReference type="AlphaFoldDB" id="A0A852W0L3"/>
<organism evidence="3 4">
    <name type="scientific">Janibacter cremeus</name>
    <dbReference type="NCBI Taxonomy" id="1285192"/>
    <lineage>
        <taxon>Bacteria</taxon>
        <taxon>Bacillati</taxon>
        <taxon>Actinomycetota</taxon>
        <taxon>Actinomycetes</taxon>
        <taxon>Micrococcales</taxon>
        <taxon>Intrasporangiaceae</taxon>
        <taxon>Janibacter</taxon>
    </lineage>
</organism>
<dbReference type="CDD" id="cd24158">
    <property type="entry name" value="NUDIX_ADPRase_Rv1700"/>
    <property type="match status" value="1"/>
</dbReference>
<reference evidence="3 4" key="1">
    <citation type="submission" date="2020-07" db="EMBL/GenBank/DDBJ databases">
        <title>Sequencing the genomes of 1000 actinobacteria strains.</title>
        <authorList>
            <person name="Klenk H.-P."/>
        </authorList>
    </citation>
    <scope>NUCLEOTIDE SEQUENCE [LARGE SCALE GENOMIC DNA]</scope>
    <source>
        <strain evidence="3 4">DSM 26154</strain>
    </source>
</reference>
<dbReference type="Proteomes" id="UP000554054">
    <property type="component" value="Unassembled WGS sequence"/>
</dbReference>
<name>A0A852W0L3_9MICO</name>
<comment type="caution">
    <text evidence="3">The sequence shown here is derived from an EMBL/GenBank/DDBJ whole genome shotgun (WGS) entry which is preliminary data.</text>
</comment>
<dbReference type="RefSeq" id="WP_185992216.1">
    <property type="nucleotide sequence ID" value="NZ_JACCAE010000001.1"/>
</dbReference>
<dbReference type="GO" id="GO:0005829">
    <property type="term" value="C:cytosol"/>
    <property type="evidence" value="ECO:0007669"/>
    <property type="project" value="TreeGrafter"/>
</dbReference>
<dbReference type="GO" id="GO:0019693">
    <property type="term" value="P:ribose phosphate metabolic process"/>
    <property type="evidence" value="ECO:0007669"/>
    <property type="project" value="TreeGrafter"/>
</dbReference>
<evidence type="ECO:0000313" key="4">
    <source>
        <dbReference type="Proteomes" id="UP000554054"/>
    </source>
</evidence>
<dbReference type="PANTHER" id="PTHR11839:SF31">
    <property type="entry name" value="ADP-RIBOSE PYROPHOSPHATASE"/>
    <property type="match status" value="1"/>
</dbReference>
<dbReference type="InterPro" id="IPR000086">
    <property type="entry name" value="NUDIX_hydrolase_dom"/>
</dbReference>
<protein>
    <submittedName>
        <fullName evidence="3">ADP-ribose pyrophosphatase</fullName>
        <ecNumber evidence="3">3.6.1.13</ecNumber>
    </submittedName>
</protein>
<dbReference type="GO" id="GO:0006753">
    <property type="term" value="P:nucleoside phosphate metabolic process"/>
    <property type="evidence" value="ECO:0007669"/>
    <property type="project" value="TreeGrafter"/>
</dbReference>
<dbReference type="Gene3D" id="3.90.79.10">
    <property type="entry name" value="Nucleoside Triphosphate Pyrophosphohydrolase"/>
    <property type="match status" value="1"/>
</dbReference>
<keyword evidence="1 3" id="KW-0378">Hydrolase</keyword>
<dbReference type="EMBL" id="JACCAE010000001">
    <property type="protein sequence ID" value="NYF99525.1"/>
    <property type="molecule type" value="Genomic_DNA"/>
</dbReference>
<feature type="domain" description="Nudix hydrolase" evidence="2">
    <location>
        <begin position="48"/>
        <end position="188"/>
    </location>
</feature>
<evidence type="ECO:0000256" key="1">
    <source>
        <dbReference type="ARBA" id="ARBA00022801"/>
    </source>
</evidence>
<dbReference type="SUPFAM" id="SSF55811">
    <property type="entry name" value="Nudix"/>
    <property type="match status" value="1"/>
</dbReference>
<evidence type="ECO:0000259" key="2">
    <source>
        <dbReference type="PROSITE" id="PS51462"/>
    </source>
</evidence>
<dbReference type="EC" id="3.6.1.13" evidence="3"/>
<gene>
    <name evidence="3" type="ORF">BJY20_002917</name>
</gene>
<dbReference type="GO" id="GO:0047631">
    <property type="term" value="F:ADP-ribose diphosphatase activity"/>
    <property type="evidence" value="ECO:0007669"/>
    <property type="project" value="UniProtKB-EC"/>
</dbReference>
<sequence>MTSEHPPLRDEIVPSPVVDSEIVFDGVVWDVRREAFDLEGERLVREVIDHPGAVAVLALDEQDRTLLIRQYRHPISSHEWEIPAGLLDVAGEDPLLAAQRELAEEADLVAEHWAVLVDYFSSPGGMNEALRIYLARDLSEVPAAERHEREGEEAHILHRRVPLDEVVDAVLAGDVHNSTLVIGVLAAQRMRDHGWTSLRPADSPWPQHPSNRNHA</sequence>
<evidence type="ECO:0000313" key="3">
    <source>
        <dbReference type="EMBL" id="NYF99525.1"/>
    </source>
</evidence>
<dbReference type="PANTHER" id="PTHR11839">
    <property type="entry name" value="UDP/ADP-SUGAR PYROPHOSPHATASE"/>
    <property type="match status" value="1"/>
</dbReference>